<evidence type="ECO:0000256" key="7">
    <source>
        <dbReference type="ARBA" id="ARBA00023136"/>
    </source>
</evidence>
<keyword evidence="9 10" id="KW-0496">Mitochondrion</keyword>
<evidence type="ECO:0000256" key="4">
    <source>
        <dbReference type="ARBA" id="ARBA00022448"/>
    </source>
</evidence>
<keyword evidence="9" id="KW-0249">Electron transport</keyword>
<evidence type="ECO:0000313" key="10">
    <source>
        <dbReference type="EMBL" id="UGS80406.1"/>
    </source>
</evidence>
<dbReference type="GO" id="GO:0008137">
    <property type="term" value="F:NADH dehydrogenase (ubiquinone) activity"/>
    <property type="evidence" value="ECO:0007669"/>
    <property type="project" value="UniProtKB-UniRule"/>
</dbReference>
<feature type="transmembrane region" description="Helical" evidence="9">
    <location>
        <begin position="55"/>
        <end position="75"/>
    </location>
</feature>
<gene>
    <name evidence="10" type="primary">ND3</name>
</gene>
<dbReference type="EC" id="7.1.1.2" evidence="9"/>
<geneLocation type="mitochondrion" evidence="10"/>
<proteinExistence type="inferred from homology"/>
<dbReference type="PANTHER" id="PTHR11058">
    <property type="entry name" value="NADH-UBIQUINONE OXIDOREDUCTASE CHAIN 3"/>
    <property type="match status" value="1"/>
</dbReference>
<keyword evidence="9" id="KW-0830">Ubiquinone</keyword>
<dbReference type="Pfam" id="PF00507">
    <property type="entry name" value="Oxidored_q4"/>
    <property type="match status" value="1"/>
</dbReference>
<dbReference type="AlphaFoldDB" id="A0A8K1ZFV6"/>
<evidence type="ECO:0000256" key="5">
    <source>
        <dbReference type="ARBA" id="ARBA00022692"/>
    </source>
</evidence>
<comment type="function">
    <text evidence="9">Core subunit of the mitochondrial membrane respiratory chain NADH dehydrogenase (Complex I) which catalyzes electron transfer from NADH through the respiratory chain, using ubiquinone as an electron acceptor. Essential for the catalytic activity of complex I.</text>
</comment>
<feature type="transmembrane region" description="Helical" evidence="9">
    <location>
        <begin position="87"/>
        <end position="105"/>
    </location>
</feature>
<dbReference type="GO" id="GO:0031966">
    <property type="term" value="C:mitochondrial membrane"/>
    <property type="evidence" value="ECO:0007669"/>
    <property type="project" value="UniProtKB-SubCell"/>
</dbReference>
<dbReference type="PANTHER" id="PTHR11058:SF9">
    <property type="entry name" value="NADH-UBIQUINONE OXIDOREDUCTASE CHAIN 3"/>
    <property type="match status" value="1"/>
</dbReference>
<evidence type="ECO:0000256" key="9">
    <source>
        <dbReference type="RuleBase" id="RU003640"/>
    </source>
</evidence>
<dbReference type="GO" id="GO:0030964">
    <property type="term" value="C:NADH dehydrogenase complex"/>
    <property type="evidence" value="ECO:0007669"/>
    <property type="project" value="TreeGrafter"/>
</dbReference>
<dbReference type="InterPro" id="IPR000440">
    <property type="entry name" value="NADH_UbQ/plastoQ_OxRdtase_su3"/>
</dbReference>
<comment type="subcellular location">
    <subcellularLocation>
        <location evidence="1">Membrane</location>
    </subcellularLocation>
    <subcellularLocation>
        <location evidence="9">Mitochondrion membrane</location>
        <topology evidence="9">Multi-pass membrane protein</topology>
    </subcellularLocation>
</comment>
<comment type="catalytic activity">
    <reaction evidence="8 9">
        <text>a ubiquinone + NADH + 5 H(+)(in) = a ubiquinol + NAD(+) + 4 H(+)(out)</text>
        <dbReference type="Rhea" id="RHEA:29091"/>
        <dbReference type="Rhea" id="RHEA-COMP:9565"/>
        <dbReference type="Rhea" id="RHEA-COMP:9566"/>
        <dbReference type="ChEBI" id="CHEBI:15378"/>
        <dbReference type="ChEBI" id="CHEBI:16389"/>
        <dbReference type="ChEBI" id="CHEBI:17976"/>
        <dbReference type="ChEBI" id="CHEBI:57540"/>
        <dbReference type="ChEBI" id="CHEBI:57945"/>
        <dbReference type="EC" id="7.1.1.2"/>
    </reaction>
</comment>
<keyword evidence="6 9" id="KW-1133">Transmembrane helix</keyword>
<evidence type="ECO:0000256" key="6">
    <source>
        <dbReference type="ARBA" id="ARBA00022989"/>
    </source>
</evidence>
<keyword evidence="9" id="KW-0679">Respiratory chain</keyword>
<keyword evidence="9" id="KW-0520">NAD</keyword>
<keyword evidence="7 9" id="KW-0472">Membrane</keyword>
<evidence type="ECO:0000256" key="1">
    <source>
        <dbReference type="ARBA" id="ARBA00004370"/>
    </source>
</evidence>
<accession>A0A8K1ZFV6</accession>
<feature type="transmembrane region" description="Helical" evidence="9">
    <location>
        <begin position="6"/>
        <end position="26"/>
    </location>
</feature>
<evidence type="ECO:0000256" key="3">
    <source>
        <dbReference type="ARBA" id="ARBA00021007"/>
    </source>
</evidence>
<dbReference type="EMBL" id="MZ274200">
    <property type="protein sequence ID" value="UGS80406.1"/>
    <property type="molecule type" value="Genomic_DNA"/>
</dbReference>
<name>A0A8K1ZFV6_9NEOP</name>
<reference evidence="10" key="1">
    <citation type="submission" date="2021-05" db="EMBL/GenBank/DDBJ databases">
        <title>Mitochondrial genomes within bark lice (Insecta: Psocodea: Psocomorpha) reveal novel gene rearrangements containing phylogenetic signal.</title>
        <authorList>
            <person name="Saenz Manchola O.F."/>
            <person name="Virrueta Herrera S."/>
            <person name="D'alessio L.M."/>
            <person name="Yoshizawa K."/>
            <person name="Garcia Aldrete A.N."/>
            <person name="Johnson K.P."/>
        </authorList>
    </citation>
    <scope>NUCLEOTIDE SEQUENCE</scope>
</reference>
<keyword evidence="4 9" id="KW-0813">Transport</keyword>
<dbReference type="InterPro" id="IPR038430">
    <property type="entry name" value="NDAH_ubi_oxred_su3_sf"/>
</dbReference>
<comment type="similarity">
    <text evidence="2 9">Belongs to the complex I subunit 3 family.</text>
</comment>
<keyword evidence="5 9" id="KW-0812">Transmembrane</keyword>
<keyword evidence="9" id="KW-1278">Translocase</keyword>
<evidence type="ECO:0000256" key="8">
    <source>
        <dbReference type="ARBA" id="ARBA00049551"/>
    </source>
</evidence>
<evidence type="ECO:0000256" key="2">
    <source>
        <dbReference type="ARBA" id="ARBA00008472"/>
    </source>
</evidence>
<dbReference type="Gene3D" id="1.20.58.1610">
    <property type="entry name" value="NADH:ubiquinone/plastoquinone oxidoreductase, chain 3"/>
    <property type="match status" value="1"/>
</dbReference>
<protein>
    <recommendedName>
        <fullName evidence="3 9">NADH-ubiquinone oxidoreductase chain 3</fullName>
        <ecNumber evidence="9">7.1.1.2</ecNumber>
    </recommendedName>
</protein>
<sequence>MMNIMYSLILILIIANVLMMLCVIICKKSITDREKLSPFECGFDQKSSSRLPFSLRFFLIAIIFLIFDVEITLIFPAIVNLNFCNPWSWTLINSLFLVILIVGILHEWKQGAIEWVN</sequence>
<organism evidence="10">
    <name type="scientific">Lachesilla punctata</name>
    <dbReference type="NCBI Taxonomy" id="2596988"/>
    <lineage>
        <taxon>Eukaryota</taxon>
        <taxon>Metazoa</taxon>
        <taxon>Ecdysozoa</taxon>
        <taxon>Arthropoda</taxon>
        <taxon>Hexapoda</taxon>
        <taxon>Insecta</taxon>
        <taxon>Pterygota</taxon>
        <taxon>Neoptera</taxon>
        <taxon>Paraneoptera</taxon>
        <taxon>Psocodea</taxon>
        <taxon>Psocomorpha</taxon>
        <taxon>Homilopsocidea</taxon>
        <taxon>Lachesilloidea</taxon>
        <taxon>Lachesillidae</taxon>
        <taxon>Lachesilla</taxon>
    </lineage>
</organism>